<dbReference type="AlphaFoldDB" id="A0A2U3L5B3"/>
<protein>
    <recommendedName>
        <fullName evidence="3">Glucokinase</fullName>
        <ecNumber evidence="3">2.7.1.2</ecNumber>
    </recommendedName>
    <alternativeName>
        <fullName evidence="3">Glucose kinase</fullName>
    </alternativeName>
</protein>
<dbReference type="Pfam" id="PF02685">
    <property type="entry name" value="Glucokinase"/>
    <property type="match status" value="1"/>
</dbReference>
<keyword evidence="3" id="KW-0963">Cytoplasm</keyword>
<dbReference type="GO" id="GO:0005524">
    <property type="term" value="F:ATP binding"/>
    <property type="evidence" value="ECO:0007669"/>
    <property type="project" value="UniProtKB-UniRule"/>
</dbReference>
<evidence type="ECO:0000256" key="4">
    <source>
        <dbReference type="RuleBase" id="RU004046"/>
    </source>
</evidence>
<reference evidence="6" key="1">
    <citation type="submission" date="2018-02" db="EMBL/GenBank/DDBJ databases">
        <authorList>
            <person name="Hausmann B."/>
        </authorList>
    </citation>
    <scope>NUCLEOTIDE SEQUENCE [LARGE SCALE GENOMIC DNA]</scope>
    <source>
        <strain evidence="6">Peat soil MAG SbA1</strain>
    </source>
</reference>
<feature type="binding site" evidence="3">
    <location>
        <begin position="5"/>
        <end position="10"/>
    </location>
    <ligand>
        <name>ATP</name>
        <dbReference type="ChEBI" id="CHEBI:30616"/>
    </ligand>
</feature>
<dbReference type="Gene3D" id="3.30.420.40">
    <property type="match status" value="1"/>
</dbReference>
<evidence type="ECO:0000256" key="1">
    <source>
        <dbReference type="ARBA" id="ARBA00022679"/>
    </source>
</evidence>
<dbReference type="GO" id="GO:0005737">
    <property type="term" value="C:cytoplasm"/>
    <property type="evidence" value="ECO:0007669"/>
    <property type="project" value="UniProtKB-SubCell"/>
</dbReference>
<accession>A0A2U3L5B3</accession>
<keyword evidence="3" id="KW-0324">Glycolysis</keyword>
<keyword evidence="2 3" id="KW-0418">Kinase</keyword>
<keyword evidence="1 3" id="KW-0808">Transferase</keyword>
<dbReference type="CDD" id="cd24008">
    <property type="entry name" value="ASKHA_NBD_GLK"/>
    <property type="match status" value="1"/>
</dbReference>
<sequence>MILAGDIGGTNARLAYFQSQNGHLHLLSERVFPSREHSELGEIVVQFLQDSGSRPDVACFGIAGPVQNGRVETSNLPWVIEQARLARQIGLPSTLLINDLEAIAWGIGALSSADLVPLNRVNGPVAGNQAVIAPGTGLGEAGLFWDGARHHVFACEGGHSDFAPQGDLQIELLRSLAARFGHVSYERIVSGPGLVNAYEFLRDNGCGTESPELTAQLAQGDAAAAISRAALDGSCALAGKALDLWVSVYGAEASNLALKVMATGGLFLAGISPRVLPRLKGPLFMQAFLNKGRLRPVVESIPVQVVTNEKTGLLGAARCAAVRSSKELSPHVCA</sequence>
<organism evidence="5 6">
    <name type="scientific">Candidatus Sulfotelmatobacter kueseliae</name>
    <dbReference type="NCBI Taxonomy" id="2042962"/>
    <lineage>
        <taxon>Bacteria</taxon>
        <taxon>Pseudomonadati</taxon>
        <taxon>Acidobacteriota</taxon>
        <taxon>Terriglobia</taxon>
        <taxon>Terriglobales</taxon>
        <taxon>Candidatus Korobacteraceae</taxon>
        <taxon>Candidatus Sulfotelmatobacter</taxon>
    </lineage>
</organism>
<keyword evidence="3" id="KW-0547">Nucleotide-binding</keyword>
<dbReference type="PANTHER" id="PTHR47363">
    <property type="entry name" value="GLUCOKINASE"/>
    <property type="match status" value="1"/>
</dbReference>
<comment type="catalytic activity">
    <reaction evidence="3">
        <text>D-glucose + ATP = D-glucose 6-phosphate + ADP + H(+)</text>
        <dbReference type="Rhea" id="RHEA:17825"/>
        <dbReference type="ChEBI" id="CHEBI:4167"/>
        <dbReference type="ChEBI" id="CHEBI:15378"/>
        <dbReference type="ChEBI" id="CHEBI:30616"/>
        <dbReference type="ChEBI" id="CHEBI:61548"/>
        <dbReference type="ChEBI" id="CHEBI:456216"/>
        <dbReference type="EC" id="2.7.1.2"/>
    </reaction>
</comment>
<dbReference type="HAMAP" id="MF_00524">
    <property type="entry name" value="Glucokinase"/>
    <property type="match status" value="1"/>
</dbReference>
<dbReference type="GO" id="GO:0005536">
    <property type="term" value="F:D-glucose binding"/>
    <property type="evidence" value="ECO:0007669"/>
    <property type="project" value="InterPro"/>
</dbReference>
<dbReference type="PANTHER" id="PTHR47363:SF1">
    <property type="entry name" value="GLUCOKINASE"/>
    <property type="match status" value="1"/>
</dbReference>
<dbReference type="GO" id="GO:0004340">
    <property type="term" value="F:glucokinase activity"/>
    <property type="evidence" value="ECO:0007669"/>
    <property type="project" value="UniProtKB-UniRule"/>
</dbReference>
<evidence type="ECO:0000256" key="2">
    <source>
        <dbReference type="ARBA" id="ARBA00022777"/>
    </source>
</evidence>
<dbReference type="InterPro" id="IPR043129">
    <property type="entry name" value="ATPase_NBD"/>
</dbReference>
<dbReference type="InterPro" id="IPR003836">
    <property type="entry name" value="Glucokinase"/>
</dbReference>
<dbReference type="SUPFAM" id="SSF53067">
    <property type="entry name" value="Actin-like ATPase domain"/>
    <property type="match status" value="1"/>
</dbReference>
<evidence type="ECO:0000313" key="5">
    <source>
        <dbReference type="EMBL" id="SPF47077.1"/>
    </source>
</evidence>
<dbReference type="GO" id="GO:0006096">
    <property type="term" value="P:glycolytic process"/>
    <property type="evidence" value="ECO:0007669"/>
    <property type="project" value="UniProtKB-UniRule"/>
</dbReference>
<name>A0A2U3L5B3_9BACT</name>
<dbReference type="EC" id="2.7.1.2" evidence="3"/>
<comment type="subcellular location">
    <subcellularLocation>
        <location evidence="3">Cytoplasm</location>
    </subcellularLocation>
</comment>
<gene>
    <name evidence="3 5" type="primary">glk</name>
    <name evidence="5" type="ORF">SBA1_710005</name>
</gene>
<dbReference type="EMBL" id="OMOD01000168">
    <property type="protein sequence ID" value="SPF47077.1"/>
    <property type="molecule type" value="Genomic_DNA"/>
</dbReference>
<dbReference type="Gene3D" id="3.40.367.20">
    <property type="match status" value="1"/>
</dbReference>
<evidence type="ECO:0000313" key="6">
    <source>
        <dbReference type="Proteomes" id="UP000238701"/>
    </source>
</evidence>
<comment type="similarity">
    <text evidence="3 4">Belongs to the bacterial glucokinase family.</text>
</comment>
<evidence type="ECO:0000256" key="3">
    <source>
        <dbReference type="HAMAP-Rule" id="MF_00524"/>
    </source>
</evidence>
<proteinExistence type="inferred from homology"/>
<keyword evidence="3" id="KW-0067">ATP-binding</keyword>
<dbReference type="OrthoDB" id="257751at2"/>
<dbReference type="NCBIfam" id="TIGR00749">
    <property type="entry name" value="glk"/>
    <property type="match status" value="1"/>
</dbReference>
<dbReference type="Proteomes" id="UP000238701">
    <property type="component" value="Unassembled WGS sequence"/>
</dbReference>